<keyword evidence="2" id="KW-1185">Reference proteome</keyword>
<organism evidence="1 2">
    <name type="scientific">Tetrapyrgos nigripes</name>
    <dbReference type="NCBI Taxonomy" id="182062"/>
    <lineage>
        <taxon>Eukaryota</taxon>
        <taxon>Fungi</taxon>
        <taxon>Dikarya</taxon>
        <taxon>Basidiomycota</taxon>
        <taxon>Agaricomycotina</taxon>
        <taxon>Agaricomycetes</taxon>
        <taxon>Agaricomycetidae</taxon>
        <taxon>Agaricales</taxon>
        <taxon>Marasmiineae</taxon>
        <taxon>Marasmiaceae</taxon>
        <taxon>Tetrapyrgos</taxon>
    </lineage>
</organism>
<dbReference type="Proteomes" id="UP000559256">
    <property type="component" value="Unassembled WGS sequence"/>
</dbReference>
<dbReference type="EMBL" id="JAACJM010000186">
    <property type="protein sequence ID" value="KAF5339277.1"/>
    <property type="molecule type" value="Genomic_DNA"/>
</dbReference>
<comment type="caution">
    <text evidence="1">The sequence shown here is derived from an EMBL/GenBank/DDBJ whole genome shotgun (WGS) entry which is preliminary data.</text>
</comment>
<reference evidence="1 2" key="1">
    <citation type="journal article" date="2020" name="ISME J.">
        <title>Uncovering the hidden diversity of litter-decomposition mechanisms in mushroom-forming fungi.</title>
        <authorList>
            <person name="Floudas D."/>
            <person name="Bentzer J."/>
            <person name="Ahren D."/>
            <person name="Johansson T."/>
            <person name="Persson P."/>
            <person name="Tunlid A."/>
        </authorList>
    </citation>
    <scope>NUCLEOTIDE SEQUENCE [LARGE SCALE GENOMIC DNA]</scope>
    <source>
        <strain evidence="1 2">CBS 291.85</strain>
    </source>
</reference>
<accession>A0A8H5CEX6</accession>
<protein>
    <submittedName>
        <fullName evidence="1">Uncharacterized protein</fullName>
    </submittedName>
</protein>
<sequence length="172" mass="19530">MPRLWSDLELCLVYEETDAVAEHLLELYLIKSGSAALILDISAQPMNEDDDEGEPEEDSCVWPILQALLACGHRWAKCSFSFGWNLLSRADEFLSQSTYYQYSNLKDFILRSMAERSSQSRIFSSIWQHAPALLSLEAPTFDEGNFSSTSLDLQKLATNNWNRYLSSSLSKS</sequence>
<evidence type="ECO:0000313" key="2">
    <source>
        <dbReference type="Proteomes" id="UP000559256"/>
    </source>
</evidence>
<gene>
    <name evidence="1" type="ORF">D9758_013301</name>
</gene>
<proteinExistence type="predicted"/>
<name>A0A8H5CEX6_9AGAR</name>
<evidence type="ECO:0000313" key="1">
    <source>
        <dbReference type="EMBL" id="KAF5339277.1"/>
    </source>
</evidence>
<dbReference type="AlphaFoldDB" id="A0A8H5CEX6"/>